<organism evidence="1 2">
    <name type="scientific">Pseudomonas putida</name>
    <name type="common">Arthrobacter siderocapsulatus</name>
    <dbReference type="NCBI Taxonomy" id="303"/>
    <lineage>
        <taxon>Bacteria</taxon>
        <taxon>Pseudomonadati</taxon>
        <taxon>Pseudomonadota</taxon>
        <taxon>Gammaproteobacteria</taxon>
        <taxon>Pseudomonadales</taxon>
        <taxon>Pseudomonadaceae</taxon>
        <taxon>Pseudomonas</taxon>
    </lineage>
</organism>
<reference evidence="1 2" key="1">
    <citation type="submission" date="2015-11" db="EMBL/GenBank/DDBJ databases">
        <title>Complete genome sequencing of a biphenyl-degrading bacterium, Pseudomonas putida KF715 (=NBRC110667).</title>
        <authorList>
            <person name="Suenaga H."/>
            <person name="Fujihara N."/>
            <person name="Watanabe T."/>
            <person name="Hirose J."/>
            <person name="Kimura N."/>
            <person name="Yamazoe A."/>
            <person name="Hosoyama A."/>
            <person name="Shimodaira J."/>
            <person name="Furukawa K."/>
        </authorList>
    </citation>
    <scope>NUCLEOTIDE SEQUENCE [LARGE SCALE GENOMIC DNA]</scope>
    <source>
        <strain evidence="1 2">KF715</strain>
        <plasmid evidence="2">Plasmid pkf715a dna</plasmid>
    </source>
</reference>
<dbReference type="RefSeq" id="WP_073937739.1">
    <property type="nucleotide sequence ID" value="NZ_AP015030.1"/>
</dbReference>
<accession>A0A1L7NMT0</accession>
<gene>
    <name evidence="1" type="ORF">KF715C_pA2390</name>
</gene>
<evidence type="ECO:0000313" key="1">
    <source>
        <dbReference type="EMBL" id="BAW26744.1"/>
    </source>
</evidence>
<dbReference type="AlphaFoldDB" id="A0A1L7NMT0"/>
<keyword evidence="1" id="KW-0614">Plasmid</keyword>
<dbReference type="Proteomes" id="UP000218731">
    <property type="component" value="Plasmid pKF715A"/>
</dbReference>
<dbReference type="EMBL" id="AP015030">
    <property type="protein sequence ID" value="BAW26744.1"/>
    <property type="molecule type" value="Genomic_DNA"/>
</dbReference>
<sequence length="119" mass="13012">MQTTAIAAAEIVTSQLQASRECLEAMRPLDLPVMGKGNVVWGQAPDNQGELIEYPSNWTGLAARYEDGSTTYWFLGQCQQTQEREFYCLGKAGSVAELIARAEAAVTRGIDYWSSVMAA</sequence>
<proteinExistence type="predicted"/>
<geneLocation type="plasmid" evidence="2">
    <name>pkf715a dna</name>
</geneLocation>
<name>A0A1L7NMT0_PSEPU</name>
<evidence type="ECO:0000313" key="2">
    <source>
        <dbReference type="Proteomes" id="UP000218731"/>
    </source>
</evidence>
<protein>
    <submittedName>
        <fullName evidence="1">Uncharacterized protein</fullName>
    </submittedName>
</protein>